<dbReference type="Gene3D" id="3.10.105.10">
    <property type="entry name" value="Dipeptide-binding Protein, Domain 3"/>
    <property type="match status" value="1"/>
</dbReference>
<dbReference type="Gene3D" id="3.40.190.10">
    <property type="entry name" value="Periplasmic binding protein-like II"/>
    <property type="match status" value="1"/>
</dbReference>
<dbReference type="SUPFAM" id="SSF53850">
    <property type="entry name" value="Periplasmic binding protein-like II"/>
    <property type="match status" value="1"/>
</dbReference>
<dbReference type="RefSeq" id="WP_190724434.1">
    <property type="nucleotide sequence ID" value="NZ_CP061539.1"/>
</dbReference>
<evidence type="ECO:0000313" key="4">
    <source>
        <dbReference type="Proteomes" id="UP000516404"/>
    </source>
</evidence>
<dbReference type="Pfam" id="PF00496">
    <property type="entry name" value="SBP_bac_5"/>
    <property type="match status" value="1"/>
</dbReference>
<name>A0A7H2BD31_9MICC</name>
<dbReference type="InterPro" id="IPR000914">
    <property type="entry name" value="SBP_5_dom"/>
</dbReference>
<protein>
    <submittedName>
        <fullName evidence="3">ABC transporter family substrate-binding protein</fullName>
    </submittedName>
</protein>
<evidence type="ECO:0000256" key="1">
    <source>
        <dbReference type="SAM" id="SignalP"/>
    </source>
</evidence>
<dbReference type="CDD" id="cd08501">
    <property type="entry name" value="PBP2_Lpqw"/>
    <property type="match status" value="1"/>
</dbReference>
<organism evidence="3 4">
    <name type="scientific">Rothia terrae</name>
    <dbReference type="NCBI Taxonomy" id="396015"/>
    <lineage>
        <taxon>Bacteria</taxon>
        <taxon>Bacillati</taxon>
        <taxon>Actinomycetota</taxon>
        <taxon>Actinomycetes</taxon>
        <taxon>Micrococcales</taxon>
        <taxon>Micrococcaceae</taxon>
        <taxon>Rothia</taxon>
    </lineage>
</organism>
<accession>A0A7H2BD31</accession>
<dbReference type="GO" id="GO:0015833">
    <property type="term" value="P:peptide transport"/>
    <property type="evidence" value="ECO:0007669"/>
    <property type="project" value="TreeGrafter"/>
</dbReference>
<reference evidence="3 4" key="1">
    <citation type="submission" date="2020-09" db="EMBL/GenBank/DDBJ databases">
        <title>Investigation of environmental microbes.</title>
        <authorList>
            <person name="Ou Y."/>
            <person name="Kang Q."/>
        </authorList>
    </citation>
    <scope>NUCLEOTIDE SEQUENCE [LARGE SCALE GENOMIC DNA]</scope>
    <source>
        <strain evidence="3 4">KJZ-14</strain>
    </source>
</reference>
<keyword evidence="1" id="KW-0732">Signal</keyword>
<feature type="chain" id="PRO_5038444741" evidence="1">
    <location>
        <begin position="25"/>
        <end position="586"/>
    </location>
</feature>
<dbReference type="GeneID" id="96624620"/>
<dbReference type="InterPro" id="IPR039424">
    <property type="entry name" value="SBP_5"/>
</dbReference>
<sequence>MVKSRISSVLSLTAIAALGLTACASNGSSNNSSGSSDNKDKSVSVALTNVFSSLNTDTASGNSDTNGIIAQLTTRGFYTITDTFDVRHNDWFGSYNMTEDGDGIKVDYKVNEGQKWSDGNDIDKADLLLAWAAESGYFNGEGENGVSYFDFAGETQGLGQASKPTLGEDGRSITFNYPQQFADWEIAYNISVPAHVVAQQAGMDEAKLAETLENAEPGKENSDLRKIAEAWNTGFDTTTKPSDESLLVGNGPYKVTDIVENQSVTLTANENYQGDNKPKVNEIVFKTMADPSAQVQAIQNGDVDMVAPQASIDTVSQLQGVDGVTTKTQPDQSYDHVDLNMVEGSPFADENVRKAFLLTIPRQDIVNKLIKPMESDASVLNSQLYVLSDKENYDKSVENNNSSEYPSDNMDENISKAKELLGGKTPTVRILYNNKNANRVNSYQMIKESAEKAGFKVEDKGTEDWSEQLPTGKDGAYDASIFGWVSSGVGNSALGQIFKTGASSNFTSYSNATVDAAADDIMKTTDQSKIEQLKQSADAELFKDAYGLPLFQSVAVASYNDAITGVKPKPGQQPLTWNAEEWDIAS</sequence>
<dbReference type="PANTHER" id="PTHR30290">
    <property type="entry name" value="PERIPLASMIC BINDING COMPONENT OF ABC TRANSPORTER"/>
    <property type="match status" value="1"/>
</dbReference>
<dbReference type="PROSITE" id="PS51257">
    <property type="entry name" value="PROKAR_LIPOPROTEIN"/>
    <property type="match status" value="1"/>
</dbReference>
<gene>
    <name evidence="3" type="ORF">IDM49_10255</name>
</gene>
<dbReference type="AlphaFoldDB" id="A0A7H2BD31"/>
<dbReference type="GO" id="GO:0043190">
    <property type="term" value="C:ATP-binding cassette (ABC) transporter complex"/>
    <property type="evidence" value="ECO:0007669"/>
    <property type="project" value="InterPro"/>
</dbReference>
<dbReference type="Proteomes" id="UP000516404">
    <property type="component" value="Chromosome"/>
</dbReference>
<feature type="signal peptide" evidence="1">
    <location>
        <begin position="1"/>
        <end position="24"/>
    </location>
</feature>
<feature type="domain" description="Solute-binding protein family 5" evidence="2">
    <location>
        <begin position="98"/>
        <end position="492"/>
    </location>
</feature>
<dbReference type="EMBL" id="CP061539">
    <property type="protein sequence ID" value="QNV37577.1"/>
    <property type="molecule type" value="Genomic_DNA"/>
</dbReference>
<proteinExistence type="predicted"/>
<dbReference type="GO" id="GO:0042597">
    <property type="term" value="C:periplasmic space"/>
    <property type="evidence" value="ECO:0007669"/>
    <property type="project" value="UniProtKB-ARBA"/>
</dbReference>
<dbReference type="InterPro" id="IPR030678">
    <property type="entry name" value="Peptide/Ni-bd"/>
</dbReference>
<keyword evidence="4" id="KW-1185">Reference proteome</keyword>
<evidence type="ECO:0000313" key="3">
    <source>
        <dbReference type="EMBL" id="QNV37577.1"/>
    </source>
</evidence>
<dbReference type="KEGG" id="rter:IDM49_10255"/>
<evidence type="ECO:0000259" key="2">
    <source>
        <dbReference type="Pfam" id="PF00496"/>
    </source>
</evidence>
<dbReference type="PIRSF" id="PIRSF002741">
    <property type="entry name" value="MppA"/>
    <property type="match status" value="1"/>
</dbReference>
<dbReference type="GO" id="GO:1904680">
    <property type="term" value="F:peptide transmembrane transporter activity"/>
    <property type="evidence" value="ECO:0007669"/>
    <property type="project" value="TreeGrafter"/>
</dbReference>
<dbReference type="PANTHER" id="PTHR30290:SF65">
    <property type="entry name" value="MONOACYL PHOSPHATIDYLINOSITOL TETRAMANNOSIDE-BINDING PROTEIN LPQW-RELATED"/>
    <property type="match status" value="1"/>
</dbReference>